<evidence type="ECO:0000313" key="2">
    <source>
        <dbReference type="Proteomes" id="UP000001740"/>
    </source>
</evidence>
<dbReference type="AlphaFoldDB" id="A0A0K0GL66"/>
<dbReference type="Proteomes" id="UP000001740">
    <property type="component" value="Chromosome"/>
</dbReference>
<reference evidence="1 2" key="1">
    <citation type="journal article" date="2008" name="BMC Genomics">
        <title>Genome sequence and rapid evolution of the rice pathogen Xanthomonas oryzae pv. oryzae PXO99A.</title>
        <authorList>
            <person name="Salzberg S.L."/>
            <person name="Sommer D.D."/>
            <person name="Schatz M.C."/>
            <person name="Phillippy A.M."/>
            <person name="Rabinowicz P.D."/>
            <person name="Tsuge S."/>
            <person name="Furutani A."/>
            <person name="Ochiai H."/>
            <person name="Delcher A.L."/>
            <person name="Kelley D."/>
            <person name="Madupu R."/>
            <person name="Puiu D."/>
            <person name="Radune D."/>
            <person name="Shumway M."/>
            <person name="Trapnell C."/>
            <person name="Aparna G."/>
            <person name="Jha G."/>
            <person name="Pandey A."/>
            <person name="Patil P.B."/>
            <person name="Ishihara H."/>
            <person name="Meyer D.F."/>
            <person name="Szurek B."/>
            <person name="Verdier V."/>
            <person name="Koebnik R."/>
            <person name="Dow J.M."/>
            <person name="Ryan R.P."/>
            <person name="Hirata H."/>
            <person name="Tsuyumu S."/>
            <person name="Won Lee S."/>
            <person name="Seo Y.S."/>
            <person name="Sriariyanum M."/>
            <person name="Ronald P.C."/>
            <person name="Sonti R.V."/>
            <person name="Van Sluys M.A."/>
            <person name="Leach J.E."/>
            <person name="White F.F."/>
            <person name="Bogdanove A.J."/>
        </authorList>
    </citation>
    <scope>NUCLEOTIDE SEQUENCE [LARGE SCALE GENOMIC DNA]</scope>
    <source>
        <strain evidence="1 2">PXO99A</strain>
    </source>
</reference>
<name>A0A0K0GL66_XANOP</name>
<keyword evidence="1" id="KW-0808">Transferase</keyword>
<dbReference type="HOGENOM" id="CLU_3159392_0_0_6"/>
<sequence>MCTSSARRRIRACGLTAASVLDAHADRVLLSIANPAHAVGHDPWRLRR</sequence>
<proteinExistence type="predicted"/>
<dbReference type="KEGG" id="xop:PXO_01169"/>
<protein>
    <submittedName>
        <fullName evidence="1">Glycosyltransferase</fullName>
    </submittedName>
</protein>
<gene>
    <name evidence="1" type="ordered locus">PXO_01169</name>
</gene>
<dbReference type="GO" id="GO:0016740">
    <property type="term" value="F:transferase activity"/>
    <property type="evidence" value="ECO:0007669"/>
    <property type="project" value="UniProtKB-KW"/>
</dbReference>
<organism evidence="1 2">
    <name type="scientific">Xanthomonas oryzae pv. oryzae (strain PXO99A)</name>
    <dbReference type="NCBI Taxonomy" id="360094"/>
    <lineage>
        <taxon>Bacteria</taxon>
        <taxon>Pseudomonadati</taxon>
        <taxon>Pseudomonadota</taxon>
        <taxon>Gammaproteobacteria</taxon>
        <taxon>Lysobacterales</taxon>
        <taxon>Lysobacteraceae</taxon>
        <taxon>Xanthomonas</taxon>
    </lineage>
</organism>
<accession>A0A0K0GL66</accession>
<dbReference type="EMBL" id="CP000967">
    <property type="protein sequence ID" value="ACD59522.1"/>
    <property type="molecule type" value="Genomic_DNA"/>
</dbReference>
<evidence type="ECO:0000313" key="1">
    <source>
        <dbReference type="EMBL" id="ACD59522.1"/>
    </source>
</evidence>